<keyword evidence="1" id="KW-0812">Transmembrane</keyword>
<protein>
    <submittedName>
        <fullName evidence="2">Uncharacterized protein</fullName>
    </submittedName>
</protein>
<evidence type="ECO:0000313" key="2">
    <source>
        <dbReference type="EMBL" id="MDI3236167.1"/>
    </source>
</evidence>
<keyword evidence="3" id="KW-1185">Reference proteome</keyword>
<comment type="caution">
    <text evidence="2">The sequence shown here is derived from an EMBL/GenBank/DDBJ whole genome shotgun (WGS) entry which is preliminary data.</text>
</comment>
<name>A0ABT6R5D8_9BACL</name>
<accession>A0ABT6R5D8</accession>
<feature type="transmembrane region" description="Helical" evidence="1">
    <location>
        <begin position="6"/>
        <end position="26"/>
    </location>
</feature>
<sequence>MNKEILKILIITVGVLFIGIAGRTLVGEVLSSEMEKGAKALVGVAVIVVWFIVFSIALLAIEDSKE</sequence>
<dbReference type="Proteomes" id="UP001243286">
    <property type="component" value="Unassembled WGS sequence"/>
</dbReference>
<dbReference type="RefSeq" id="WP_282357139.1">
    <property type="nucleotide sequence ID" value="NZ_JASBQV010000031.1"/>
</dbReference>
<organism evidence="2 3">
    <name type="scientific">Exiguobacterium antarcticum</name>
    <dbReference type="NCBI Taxonomy" id="132920"/>
    <lineage>
        <taxon>Bacteria</taxon>
        <taxon>Bacillati</taxon>
        <taxon>Bacillota</taxon>
        <taxon>Bacilli</taxon>
        <taxon>Bacillales</taxon>
        <taxon>Bacillales Family XII. Incertae Sedis</taxon>
        <taxon>Exiguobacterium</taxon>
    </lineage>
</organism>
<reference evidence="2 3" key="1">
    <citation type="submission" date="2023-04" db="EMBL/GenBank/DDBJ databases">
        <title>Antarctic isolates genomes.</title>
        <authorList>
            <person name="Dimov S.G."/>
        </authorList>
    </citation>
    <scope>NUCLEOTIDE SEQUENCE [LARGE SCALE GENOMIC DNA]</scope>
    <source>
        <strain evidence="2 3">AL19</strain>
    </source>
</reference>
<proteinExistence type="predicted"/>
<evidence type="ECO:0000256" key="1">
    <source>
        <dbReference type="SAM" id="Phobius"/>
    </source>
</evidence>
<keyword evidence="1" id="KW-1133">Transmembrane helix</keyword>
<keyword evidence="1" id="KW-0472">Membrane</keyword>
<feature type="transmembrane region" description="Helical" evidence="1">
    <location>
        <begin position="38"/>
        <end position="61"/>
    </location>
</feature>
<evidence type="ECO:0000313" key="3">
    <source>
        <dbReference type="Proteomes" id="UP001243286"/>
    </source>
</evidence>
<dbReference type="EMBL" id="JASBQV010000031">
    <property type="protein sequence ID" value="MDI3236167.1"/>
    <property type="molecule type" value="Genomic_DNA"/>
</dbReference>
<gene>
    <name evidence="2" type="ORF">QK289_14225</name>
</gene>